<reference evidence="12 13" key="1">
    <citation type="submission" date="2016-07" db="EMBL/GenBank/DDBJ databases">
        <title>Pervasive Adenine N6-methylation of Active Genes in Fungi.</title>
        <authorList>
            <consortium name="DOE Joint Genome Institute"/>
            <person name="Mondo S.J."/>
            <person name="Dannebaum R.O."/>
            <person name="Kuo R.C."/>
            <person name="Labutti K."/>
            <person name="Haridas S."/>
            <person name="Kuo A."/>
            <person name="Salamov A."/>
            <person name="Ahrendt S.R."/>
            <person name="Lipzen A."/>
            <person name="Sullivan W."/>
            <person name="Andreopoulos W.B."/>
            <person name="Clum A."/>
            <person name="Lindquist E."/>
            <person name="Daum C."/>
            <person name="Ramamoorthy G.K."/>
            <person name="Gryganskyi A."/>
            <person name="Culley D."/>
            <person name="Magnuson J.K."/>
            <person name="James T.Y."/>
            <person name="O'Malley M.A."/>
            <person name="Stajich J.E."/>
            <person name="Spatafora J.W."/>
            <person name="Visel A."/>
            <person name="Grigoriev I.V."/>
        </authorList>
    </citation>
    <scope>NUCLEOTIDE SEQUENCE [LARGE SCALE GENOMIC DNA]</scope>
    <source>
        <strain evidence="12 13">JEL800</strain>
    </source>
</reference>
<dbReference type="GO" id="GO:0008408">
    <property type="term" value="F:3'-5' exonuclease activity"/>
    <property type="evidence" value="ECO:0007669"/>
    <property type="project" value="InterPro"/>
</dbReference>
<dbReference type="PANTHER" id="PTHR13620:SF109">
    <property type="entry name" value="3'-5' EXONUCLEASE"/>
    <property type="match status" value="1"/>
</dbReference>
<dbReference type="Gene3D" id="3.30.420.10">
    <property type="entry name" value="Ribonuclease H-like superfamily/Ribonuclease H"/>
    <property type="match status" value="1"/>
</dbReference>
<keyword evidence="2" id="KW-0540">Nuclease</keyword>
<protein>
    <recommendedName>
        <fullName evidence="8">3'-5' exonuclease</fullName>
    </recommendedName>
    <alternativeName>
        <fullName evidence="9">Werner Syndrome-like exonuclease</fullName>
    </alternativeName>
</protein>
<dbReference type="Pfam" id="PF01612">
    <property type="entry name" value="DNA_pol_A_exo1"/>
    <property type="match status" value="1"/>
</dbReference>
<gene>
    <name evidence="12" type="ORF">BCR33DRAFT_854759</name>
</gene>
<comment type="caution">
    <text evidence="12">The sequence shown here is derived from an EMBL/GenBank/DDBJ whole genome shotgun (WGS) entry which is preliminary data.</text>
</comment>
<evidence type="ECO:0000256" key="9">
    <source>
        <dbReference type="ARBA" id="ARBA00042761"/>
    </source>
</evidence>
<feature type="region of interest" description="Disordered" evidence="10">
    <location>
        <begin position="14"/>
        <end position="57"/>
    </location>
</feature>
<name>A0A1Y2BRV9_9FUNG</name>
<keyword evidence="4" id="KW-0378">Hydrolase</keyword>
<evidence type="ECO:0000256" key="4">
    <source>
        <dbReference type="ARBA" id="ARBA00022801"/>
    </source>
</evidence>
<organism evidence="12 13">
    <name type="scientific">Rhizoclosmatium globosum</name>
    <dbReference type="NCBI Taxonomy" id="329046"/>
    <lineage>
        <taxon>Eukaryota</taxon>
        <taxon>Fungi</taxon>
        <taxon>Fungi incertae sedis</taxon>
        <taxon>Chytridiomycota</taxon>
        <taxon>Chytridiomycota incertae sedis</taxon>
        <taxon>Chytridiomycetes</taxon>
        <taxon>Chytridiales</taxon>
        <taxon>Chytriomycetaceae</taxon>
        <taxon>Rhizoclosmatium</taxon>
    </lineage>
</organism>
<evidence type="ECO:0000256" key="8">
    <source>
        <dbReference type="ARBA" id="ARBA00040531"/>
    </source>
</evidence>
<keyword evidence="6" id="KW-0460">Magnesium</keyword>
<dbReference type="SUPFAM" id="SSF53098">
    <property type="entry name" value="Ribonuclease H-like"/>
    <property type="match status" value="1"/>
</dbReference>
<comment type="subcellular location">
    <subcellularLocation>
        <location evidence="1">Nucleus</location>
    </subcellularLocation>
</comment>
<dbReference type="GO" id="GO:0005634">
    <property type="term" value="C:nucleus"/>
    <property type="evidence" value="ECO:0007669"/>
    <property type="project" value="UniProtKB-SubCell"/>
</dbReference>
<sequence>MSSSPPCFNYSSVAANAAVDESECDQESESESMGMSEEDDAPSPPPRSPRSPSVLDSPCTFSKEVSEVAEVVVVEDGLRLDVLPLQPLQSLSLKQQQQPPLSLQSHQNQNNTQFNVETSSWDPLTRAAVAALECVSIVPVNHCASVNPVAAVFVLADDHSVTVFLAVINRLWSLASSEPLNLVHQQRVGFDVECGPFNCPATLQLAFTPNLVAVFKFSCSNPVDSGKRRFPTLLKHLLESNVVQKAGVGTLEDGNRLRAFYHVNPQNFVDCEDIAKAANIGARSLVSLFHIYVNPNIVFKVPRSASGIDWTSQILSTEAIEYATNDCIASLLVLNAMINPPFIPVSPWDAERAFFSSFQSPQSQNVPAPLPLNMTASEYSIDSEKSSRSTPQAAFSSPIMTLDSPSFIQPVRDIAIETGTNIQGACKSPTPPQTWSELVRKPPIQLSNTPRSLVNASLKRKLVSSWNKYHPTVPIITLPPNHPKILPIFEQTLFKIISPHIIYPSNFTHFKFHIFQLLKITCAFWKQVQTSLPPETAIQCQPLCAIQDTCTQRALSLDLVAIWITNGQIVDLDITAQPMARVSAPWFRAPSAVSPEFLRIRKRLVVAWNKWFGESAGRLNVGDLVGGTGGGAGGGVEVSVEFEEAMWDVVCPLIVFPRDMQGQGTFHVFQLMKVVVANWERVWNGCGCGEGNGVNYGAIAIGVKRLLALNMISGWFVQGLLAELQDYGHPVAKVFQFANVMCTF</sequence>
<keyword evidence="13" id="KW-1185">Reference proteome</keyword>
<evidence type="ECO:0000256" key="10">
    <source>
        <dbReference type="SAM" id="MobiDB-lite"/>
    </source>
</evidence>
<evidence type="ECO:0000313" key="12">
    <source>
        <dbReference type="EMBL" id="ORY37480.1"/>
    </source>
</evidence>
<dbReference type="InterPro" id="IPR036397">
    <property type="entry name" value="RNaseH_sf"/>
</dbReference>
<feature type="domain" description="3'-5' exonuclease" evidence="11">
    <location>
        <begin position="186"/>
        <end position="337"/>
    </location>
</feature>
<keyword evidence="7" id="KW-0539">Nucleus</keyword>
<dbReference type="AlphaFoldDB" id="A0A1Y2BRV9"/>
<keyword evidence="3" id="KW-0479">Metal-binding</keyword>
<evidence type="ECO:0000256" key="5">
    <source>
        <dbReference type="ARBA" id="ARBA00022839"/>
    </source>
</evidence>
<evidence type="ECO:0000256" key="3">
    <source>
        <dbReference type="ARBA" id="ARBA00022723"/>
    </source>
</evidence>
<evidence type="ECO:0000313" key="13">
    <source>
        <dbReference type="Proteomes" id="UP000193642"/>
    </source>
</evidence>
<dbReference type="OrthoDB" id="1920326at2759"/>
<dbReference type="GO" id="GO:0003676">
    <property type="term" value="F:nucleic acid binding"/>
    <property type="evidence" value="ECO:0007669"/>
    <property type="project" value="InterPro"/>
</dbReference>
<evidence type="ECO:0000256" key="2">
    <source>
        <dbReference type="ARBA" id="ARBA00022722"/>
    </source>
</evidence>
<feature type="compositionally biased region" description="Acidic residues" evidence="10">
    <location>
        <begin position="20"/>
        <end position="41"/>
    </location>
</feature>
<dbReference type="InterPro" id="IPR002562">
    <property type="entry name" value="3'-5'_exonuclease_dom"/>
</dbReference>
<proteinExistence type="predicted"/>
<evidence type="ECO:0000256" key="6">
    <source>
        <dbReference type="ARBA" id="ARBA00022842"/>
    </source>
</evidence>
<evidence type="ECO:0000256" key="7">
    <source>
        <dbReference type="ARBA" id="ARBA00023242"/>
    </source>
</evidence>
<dbReference type="PANTHER" id="PTHR13620">
    <property type="entry name" value="3-5 EXONUCLEASE"/>
    <property type="match status" value="1"/>
</dbReference>
<evidence type="ECO:0000259" key="11">
    <source>
        <dbReference type="Pfam" id="PF01612"/>
    </source>
</evidence>
<dbReference type="EMBL" id="MCGO01000050">
    <property type="protein sequence ID" value="ORY37480.1"/>
    <property type="molecule type" value="Genomic_DNA"/>
</dbReference>
<accession>A0A1Y2BRV9</accession>
<evidence type="ECO:0000256" key="1">
    <source>
        <dbReference type="ARBA" id="ARBA00004123"/>
    </source>
</evidence>
<keyword evidence="5" id="KW-0269">Exonuclease</keyword>
<dbReference type="GO" id="GO:0006139">
    <property type="term" value="P:nucleobase-containing compound metabolic process"/>
    <property type="evidence" value="ECO:0007669"/>
    <property type="project" value="InterPro"/>
</dbReference>
<dbReference type="InterPro" id="IPR012337">
    <property type="entry name" value="RNaseH-like_sf"/>
</dbReference>
<dbReference type="InterPro" id="IPR051132">
    <property type="entry name" value="3-5_Exonuclease_domain"/>
</dbReference>
<dbReference type="STRING" id="329046.A0A1Y2BRV9"/>
<dbReference type="Proteomes" id="UP000193642">
    <property type="component" value="Unassembled WGS sequence"/>
</dbReference>
<dbReference type="GO" id="GO:0046872">
    <property type="term" value="F:metal ion binding"/>
    <property type="evidence" value="ECO:0007669"/>
    <property type="project" value="UniProtKB-KW"/>
</dbReference>